<protein>
    <submittedName>
        <fullName evidence="4">ATP-binding protein</fullName>
    </submittedName>
</protein>
<sequence>MVSGRIEDIIGVCARTSTKYNEVSKKIVIYNDEEDIQTSEKYKNQDSDNSNNSDNLFNAFEPKWSLNDIYLNEGSKNNILTALAMIKYREKLFNEWNIKGNKNDGRALCLNFWGNPGTGKSMTAEGVANYLNKKILIVNYPELESKYVGETPKNIKKVFEKAKKEDAVIVL</sequence>
<comment type="caution">
    <text evidence="4">The sequence shown here is derived from an EMBL/GenBank/DDBJ whole genome shotgun (WGS) entry which is preliminary data.</text>
</comment>
<keyword evidence="5" id="KW-1185">Reference proteome</keyword>
<dbReference type="GO" id="GO:0005524">
    <property type="term" value="F:ATP binding"/>
    <property type="evidence" value="ECO:0007669"/>
    <property type="project" value="UniProtKB-KW"/>
</dbReference>
<proteinExistence type="predicted"/>
<evidence type="ECO:0000256" key="1">
    <source>
        <dbReference type="ARBA" id="ARBA00022741"/>
    </source>
</evidence>
<dbReference type="RefSeq" id="WP_154531894.1">
    <property type="nucleotide sequence ID" value="NZ_VULX01000020.1"/>
</dbReference>
<accession>A0A7X2T299</accession>
<dbReference type="Gene3D" id="3.40.50.300">
    <property type="entry name" value="P-loop containing nucleotide triphosphate hydrolases"/>
    <property type="match status" value="1"/>
</dbReference>
<dbReference type="SUPFAM" id="SSF52540">
    <property type="entry name" value="P-loop containing nucleoside triphosphate hydrolases"/>
    <property type="match status" value="1"/>
</dbReference>
<evidence type="ECO:0000313" key="4">
    <source>
        <dbReference type="EMBL" id="MSR91995.1"/>
    </source>
</evidence>
<evidence type="ECO:0000259" key="3">
    <source>
        <dbReference type="Pfam" id="PF00004"/>
    </source>
</evidence>
<evidence type="ECO:0000313" key="5">
    <source>
        <dbReference type="Proteomes" id="UP000460287"/>
    </source>
</evidence>
<gene>
    <name evidence="4" type="ORF">FYJ33_11470</name>
</gene>
<dbReference type="Proteomes" id="UP000460287">
    <property type="component" value="Unassembled WGS sequence"/>
</dbReference>
<organism evidence="4 5">
    <name type="scientific">Inconstantimicrobium porci</name>
    <dbReference type="NCBI Taxonomy" id="2652291"/>
    <lineage>
        <taxon>Bacteria</taxon>
        <taxon>Bacillati</taxon>
        <taxon>Bacillota</taxon>
        <taxon>Clostridia</taxon>
        <taxon>Eubacteriales</taxon>
        <taxon>Clostridiaceae</taxon>
        <taxon>Inconstantimicrobium</taxon>
    </lineage>
</organism>
<dbReference type="GO" id="GO:0016887">
    <property type="term" value="F:ATP hydrolysis activity"/>
    <property type="evidence" value="ECO:0007669"/>
    <property type="project" value="InterPro"/>
</dbReference>
<dbReference type="Pfam" id="PF00004">
    <property type="entry name" value="AAA"/>
    <property type="match status" value="1"/>
</dbReference>
<dbReference type="PANTHER" id="PTHR23073">
    <property type="entry name" value="26S PROTEASOME REGULATORY SUBUNIT"/>
    <property type="match status" value="1"/>
</dbReference>
<evidence type="ECO:0000256" key="2">
    <source>
        <dbReference type="ARBA" id="ARBA00022840"/>
    </source>
</evidence>
<dbReference type="InterPro" id="IPR003959">
    <property type="entry name" value="ATPase_AAA_core"/>
</dbReference>
<keyword evidence="1" id="KW-0547">Nucleotide-binding</keyword>
<dbReference type="InterPro" id="IPR050221">
    <property type="entry name" value="26S_Proteasome_ATPase"/>
</dbReference>
<dbReference type="EMBL" id="VULX01000020">
    <property type="protein sequence ID" value="MSR91995.1"/>
    <property type="molecule type" value="Genomic_DNA"/>
</dbReference>
<name>A0A7X2T299_9CLOT</name>
<dbReference type="AlphaFoldDB" id="A0A7X2T299"/>
<reference evidence="4 5" key="1">
    <citation type="submission" date="2019-08" db="EMBL/GenBank/DDBJ databases">
        <title>In-depth cultivation of the pig gut microbiome towards novel bacterial diversity and tailored functional studies.</title>
        <authorList>
            <person name="Wylensek D."/>
            <person name="Hitch T.C.A."/>
            <person name="Clavel T."/>
        </authorList>
    </citation>
    <scope>NUCLEOTIDE SEQUENCE [LARGE SCALE GENOMIC DNA]</scope>
    <source>
        <strain evidence="4 5">WCA-383-APC-5B</strain>
    </source>
</reference>
<keyword evidence="2 4" id="KW-0067">ATP-binding</keyword>
<dbReference type="InterPro" id="IPR027417">
    <property type="entry name" value="P-loop_NTPase"/>
</dbReference>
<feature type="domain" description="ATPase AAA-type core" evidence="3">
    <location>
        <begin position="112"/>
        <end position="170"/>
    </location>
</feature>